<proteinExistence type="inferred from homology"/>
<evidence type="ECO:0000313" key="6">
    <source>
        <dbReference type="EMBL" id="KAL2651108.1"/>
    </source>
</evidence>
<keyword evidence="2 5" id="KW-0479">Metal-binding</keyword>
<dbReference type="InterPro" id="IPR002401">
    <property type="entry name" value="Cyt_P450_E_grp-I"/>
</dbReference>
<keyword evidence="3" id="KW-0560">Oxidoreductase</keyword>
<evidence type="ECO:0008006" key="8">
    <source>
        <dbReference type="Google" id="ProtNLM"/>
    </source>
</evidence>
<accession>A0ABD1ZI99</accession>
<comment type="similarity">
    <text evidence="1">Belongs to the cytochrome P450 family.</text>
</comment>
<dbReference type="PRINTS" id="PR00385">
    <property type="entry name" value="P450"/>
</dbReference>
<name>A0ABD1ZI99_9MARC</name>
<dbReference type="GO" id="GO:0046872">
    <property type="term" value="F:metal ion binding"/>
    <property type="evidence" value="ECO:0007669"/>
    <property type="project" value="UniProtKB-KW"/>
</dbReference>
<comment type="caution">
    <text evidence="6">The sequence shown here is derived from an EMBL/GenBank/DDBJ whole genome shotgun (WGS) entry which is preliminary data.</text>
</comment>
<dbReference type="AlphaFoldDB" id="A0ABD1ZI99"/>
<dbReference type="SUPFAM" id="SSF48264">
    <property type="entry name" value="Cytochrome P450"/>
    <property type="match status" value="1"/>
</dbReference>
<evidence type="ECO:0000256" key="4">
    <source>
        <dbReference type="ARBA" id="ARBA00023004"/>
    </source>
</evidence>
<evidence type="ECO:0000256" key="5">
    <source>
        <dbReference type="PIRSR" id="PIRSR602401-1"/>
    </source>
</evidence>
<evidence type="ECO:0000313" key="7">
    <source>
        <dbReference type="Proteomes" id="UP001605036"/>
    </source>
</evidence>
<dbReference type="Pfam" id="PF00067">
    <property type="entry name" value="p450"/>
    <property type="match status" value="2"/>
</dbReference>
<keyword evidence="5" id="KW-0349">Heme</keyword>
<keyword evidence="7" id="KW-1185">Reference proteome</keyword>
<dbReference type="Proteomes" id="UP001605036">
    <property type="component" value="Unassembled WGS sequence"/>
</dbReference>
<evidence type="ECO:0000256" key="2">
    <source>
        <dbReference type="ARBA" id="ARBA00022723"/>
    </source>
</evidence>
<dbReference type="Gene3D" id="1.10.630.10">
    <property type="entry name" value="Cytochrome P450"/>
    <property type="match status" value="1"/>
</dbReference>
<gene>
    <name evidence="6" type="ORF">R1flu_019236</name>
</gene>
<evidence type="ECO:0000256" key="1">
    <source>
        <dbReference type="ARBA" id="ARBA00010617"/>
    </source>
</evidence>
<organism evidence="6 7">
    <name type="scientific">Riccia fluitans</name>
    <dbReference type="NCBI Taxonomy" id="41844"/>
    <lineage>
        <taxon>Eukaryota</taxon>
        <taxon>Viridiplantae</taxon>
        <taxon>Streptophyta</taxon>
        <taxon>Embryophyta</taxon>
        <taxon>Marchantiophyta</taxon>
        <taxon>Marchantiopsida</taxon>
        <taxon>Marchantiidae</taxon>
        <taxon>Marchantiales</taxon>
        <taxon>Ricciaceae</taxon>
        <taxon>Riccia</taxon>
    </lineage>
</organism>
<dbReference type="PRINTS" id="PR00463">
    <property type="entry name" value="EP450I"/>
</dbReference>
<dbReference type="EMBL" id="JBHFFA010000001">
    <property type="protein sequence ID" value="KAL2651108.1"/>
    <property type="molecule type" value="Genomic_DNA"/>
</dbReference>
<keyword evidence="4 5" id="KW-0408">Iron</keyword>
<dbReference type="InterPro" id="IPR001128">
    <property type="entry name" value="Cyt_P450"/>
</dbReference>
<reference evidence="6 7" key="1">
    <citation type="submission" date="2024-09" db="EMBL/GenBank/DDBJ databases">
        <title>Chromosome-scale assembly of Riccia fluitans.</title>
        <authorList>
            <person name="Paukszto L."/>
            <person name="Sawicki J."/>
            <person name="Karawczyk K."/>
            <person name="Piernik-Szablinska J."/>
            <person name="Szczecinska M."/>
            <person name="Mazdziarz M."/>
        </authorList>
    </citation>
    <scope>NUCLEOTIDE SEQUENCE [LARGE SCALE GENOMIC DNA]</scope>
    <source>
        <strain evidence="6">Rf_01</strain>
        <tissue evidence="6">Aerial parts of the thallus</tissue>
    </source>
</reference>
<protein>
    <recommendedName>
        <fullName evidence="8">Cytochrome P450</fullName>
    </recommendedName>
</protein>
<sequence>MPFNQTFYYTVDPANVKHILKSNFYNYPKGQVFQERMRVLLGDGIFNTDGDSWRTQRKTAAAEFSLKSLKDFSSDSFKEHACRLACLIARVHDDRTEIDMQDLFMRMTLDSIGKIGFGVKIGSLPECLPLPENEFATAFDRCNEIVTERFIDPFWKIRRFLNIGGEAELAKNIRIVDDFVYEVIAKRKLERKQLQVSSGNELKKADIISRFLDLSENDLHPNMSDKILRDVVLNFVIAGRDTTAATLSWMTYQLAENKSMCDRLYEELRSFHEKKLGSGFRRWDWDNEWKQLQKRLGRQEAQRRKSELFLQTIQREFVCFTRILSYESMKELHYLQAVIAETLRLFPAVPLDPKGILEDDILPDGTYLKKGNLISYSPWCMGRMKSIWGPDAAVFKPDRWLRNGVFVPESEYKFTAFQAGLRTCLGKDSAYLQMKVVTSILFRFFEFRRTTSHQIMYRMMATLNMQGGLELAPLLRKD</sequence>
<dbReference type="InterPro" id="IPR036396">
    <property type="entry name" value="Cyt_P450_sf"/>
</dbReference>
<feature type="binding site" description="axial binding residue" evidence="5">
    <location>
        <position position="424"/>
    </location>
    <ligand>
        <name>heme</name>
        <dbReference type="ChEBI" id="CHEBI:30413"/>
    </ligand>
    <ligandPart>
        <name>Fe</name>
        <dbReference type="ChEBI" id="CHEBI:18248"/>
    </ligandPart>
</feature>
<dbReference type="PANTHER" id="PTHR24296">
    <property type="entry name" value="CYTOCHROME P450"/>
    <property type="match status" value="1"/>
</dbReference>
<evidence type="ECO:0000256" key="3">
    <source>
        <dbReference type="ARBA" id="ARBA00023002"/>
    </source>
</evidence>
<comment type="cofactor">
    <cofactor evidence="5">
        <name>heme</name>
        <dbReference type="ChEBI" id="CHEBI:30413"/>
    </cofactor>
</comment>
<dbReference type="CDD" id="cd11064">
    <property type="entry name" value="CYP86A"/>
    <property type="match status" value="1"/>
</dbReference>
<dbReference type="GO" id="GO:0016491">
    <property type="term" value="F:oxidoreductase activity"/>
    <property type="evidence" value="ECO:0007669"/>
    <property type="project" value="UniProtKB-KW"/>
</dbReference>